<name>A0A4U6QN19_9ACTN</name>
<proteinExistence type="predicted"/>
<sequence length="89" mass="9734">MSHTQGCMRPALGAAVQHAQLALGTGLFASVPKRTGTVLEDIERLAEKLLAEGKVSCRCEVAVEVWQRDQAAVRRLSAERRRHLTAVAR</sequence>
<comment type="caution">
    <text evidence="1">The sequence shown here is derived from an EMBL/GenBank/DDBJ whole genome shotgun (WGS) entry which is preliminary data.</text>
</comment>
<dbReference type="Proteomes" id="UP000306985">
    <property type="component" value="Unassembled WGS sequence"/>
</dbReference>
<dbReference type="EMBL" id="SZZH01000001">
    <property type="protein sequence ID" value="TKV61841.1"/>
    <property type="molecule type" value="Genomic_DNA"/>
</dbReference>
<gene>
    <name evidence="1" type="ORF">FDO65_09960</name>
</gene>
<keyword evidence="2" id="KW-1185">Reference proteome</keyword>
<evidence type="ECO:0000313" key="1">
    <source>
        <dbReference type="EMBL" id="TKV61841.1"/>
    </source>
</evidence>
<dbReference type="RefSeq" id="WP_137449146.1">
    <property type="nucleotide sequence ID" value="NZ_SZZH01000001.1"/>
</dbReference>
<protein>
    <submittedName>
        <fullName evidence="1">Uncharacterized protein</fullName>
    </submittedName>
</protein>
<dbReference type="AlphaFoldDB" id="A0A4U6QN19"/>
<reference evidence="1 2" key="1">
    <citation type="submission" date="2019-05" db="EMBL/GenBank/DDBJ databases">
        <title>Nakamurella sp. N5BH11, whole genome shotgun sequence.</title>
        <authorList>
            <person name="Tuo L."/>
        </authorList>
    </citation>
    <scope>NUCLEOTIDE SEQUENCE [LARGE SCALE GENOMIC DNA]</scope>
    <source>
        <strain evidence="1 2">N5BH11</strain>
    </source>
</reference>
<accession>A0A4U6QN19</accession>
<evidence type="ECO:0000313" key="2">
    <source>
        <dbReference type="Proteomes" id="UP000306985"/>
    </source>
</evidence>
<organism evidence="1 2">
    <name type="scientific">Nakamurella flava</name>
    <dbReference type="NCBI Taxonomy" id="2576308"/>
    <lineage>
        <taxon>Bacteria</taxon>
        <taxon>Bacillati</taxon>
        <taxon>Actinomycetota</taxon>
        <taxon>Actinomycetes</taxon>
        <taxon>Nakamurellales</taxon>
        <taxon>Nakamurellaceae</taxon>
        <taxon>Nakamurella</taxon>
    </lineage>
</organism>